<dbReference type="Pfam" id="PF13701">
    <property type="entry name" value="DDE_Tnp_1_4"/>
    <property type="match status" value="1"/>
</dbReference>
<dbReference type="InterPro" id="IPR025668">
    <property type="entry name" value="Tnp_DDE_dom"/>
</dbReference>
<dbReference type="InterPro" id="IPR047960">
    <property type="entry name" value="Transpos_IS1380"/>
</dbReference>
<evidence type="ECO:0000313" key="2">
    <source>
        <dbReference type="EMBL" id="ASY46613.1"/>
    </source>
</evidence>
<feature type="domain" description="Transposase DDE" evidence="1">
    <location>
        <begin position="19"/>
        <end position="454"/>
    </location>
</feature>
<dbReference type="AlphaFoldDB" id="A0A249MZ16"/>
<reference evidence="2 3" key="1">
    <citation type="submission" date="2017-08" db="EMBL/GenBank/DDBJ databases">
        <title>Whole Genome Sequence of Sphingobium hydrophobicum C1: Insights into Adaption to the Electronic-waste Contaminated Sediment.</title>
        <authorList>
            <person name="Song D."/>
            <person name="Chen X."/>
            <person name="Xu M."/>
        </authorList>
    </citation>
    <scope>NUCLEOTIDE SEQUENCE [LARGE SCALE GENOMIC DNA]</scope>
    <source>
        <strain evidence="2 3">C1</strain>
        <plasmid evidence="2 3">p1</plasmid>
    </source>
</reference>
<keyword evidence="2" id="KW-0614">Plasmid</keyword>
<proteinExistence type="predicted"/>
<accession>A0A249MZ16</accession>
<evidence type="ECO:0000259" key="1">
    <source>
        <dbReference type="Pfam" id="PF13701"/>
    </source>
</evidence>
<dbReference type="RefSeq" id="WP_088184704.1">
    <property type="nucleotide sequence ID" value="NZ_CP022747.1"/>
</dbReference>
<geneLocation type="plasmid" evidence="2 3">
    <name>p1</name>
</geneLocation>
<evidence type="ECO:0000313" key="3">
    <source>
        <dbReference type="Proteomes" id="UP000217141"/>
    </source>
</evidence>
<dbReference type="SUPFAM" id="SSF53098">
    <property type="entry name" value="Ribonuclease H-like"/>
    <property type="match status" value="1"/>
</dbReference>
<protein>
    <submittedName>
        <fullName evidence="2">IS1380 family transposase</fullName>
    </submittedName>
</protein>
<gene>
    <name evidence="2" type="ORF">CJD35_19280</name>
</gene>
<dbReference type="Proteomes" id="UP000217141">
    <property type="component" value="Plasmid p1"/>
</dbReference>
<organism evidence="2 3">
    <name type="scientific">Sphingobium xenophagum</name>
    <dbReference type="NCBI Taxonomy" id="121428"/>
    <lineage>
        <taxon>Bacteria</taxon>
        <taxon>Pseudomonadati</taxon>
        <taxon>Pseudomonadota</taxon>
        <taxon>Alphaproteobacteria</taxon>
        <taxon>Sphingomonadales</taxon>
        <taxon>Sphingomonadaceae</taxon>
        <taxon>Sphingobium</taxon>
    </lineage>
</organism>
<dbReference type="KEGG" id="shyd:CJD35_19280"/>
<sequence>MPQATPVDSEVSAPRFSFPAIGRKKVSAAFDGGRLTSDGGVLLLAQAEREMGICAQLAGCIADLRDPSRVIHALDDILRARVLAICCGYEDADDLDALRDDPGFRLALGKLPGAGAGLASQPTMSRWENAATTRELVRMMQAMIGVYCASYPIAPKAVTLDIDDTCDVVHGYQQLSFWNGHHGERCFLPIHVYDTATGRPVAMLLRTGKTPSGAEAAGHIRRLVHHIRKHWPTTRITVRGDGHYGRPEVMAFCEEAGVDYVFGLPTNAALRADPVIVAAADACAVKRAEEDRAVLRNYAETRYGAKSWKCQRRVAARIEASKLGMDIRYVVTSLTDGSAEYIYDTLYCARGQAENLIKRHKTQLASDRTSCRSANANQMRLILHTAAYWLMWRIQQAIPRTTALAVAEFATLRLRLLKVAARVIETATRIRVAFASACPDANVFKAIAISLRPAPT</sequence>
<dbReference type="EMBL" id="CP022747">
    <property type="protein sequence ID" value="ASY46613.1"/>
    <property type="molecule type" value="Genomic_DNA"/>
</dbReference>
<dbReference type="NCBIfam" id="NF033539">
    <property type="entry name" value="transpos_IS1380"/>
    <property type="match status" value="1"/>
</dbReference>
<dbReference type="InterPro" id="IPR012337">
    <property type="entry name" value="RNaseH-like_sf"/>
</dbReference>
<name>A0A249MZ16_SPHXE</name>